<protein>
    <recommendedName>
        <fullName evidence="4">DNA methylase adenine-specific domain-containing protein</fullName>
    </recommendedName>
</protein>
<dbReference type="SUPFAM" id="SSF53335">
    <property type="entry name" value="S-adenosyl-L-methionine-dependent methyltransferases"/>
    <property type="match status" value="1"/>
</dbReference>
<dbReference type="Proteomes" id="UP001204798">
    <property type="component" value="Unassembled WGS sequence"/>
</dbReference>
<feature type="region of interest" description="Disordered" evidence="3">
    <location>
        <begin position="621"/>
        <end position="642"/>
    </location>
</feature>
<sequence length="964" mass="109036">MHEGSFRQEVLNVKLAELLAQKGVVALPEQRLPEALPDVLVIFNGLRLIIEGEISDQVGAEQRAWNKASERVQRDIAHIAVALIYPPHLRHEPFENLPKALERAILKFAVCVPPIPEKPNWLEGDLDALCNVLQTAYQQLTSEDEVQKAAQILREAVYALAEKMRAWGVTVDRLAAPLGIPPESVSQKKSKQAIAISQIAALVVANALLFHEELAQVDHRIKRLRQCFETGSAYDNLLEVWGFILNEINYHAVFDIARKVLLELPGYKETDEALKRCAEKVLEVVRMRVATRHDVAGRLYHLLLGDIAKPLGTYYTSVPAATLLLRLAWAPHWWQQISWHELSAVGNLRVADFACGTGTLLMASLQAVLDNFLRVAWRNGDDLPKQRRELLKKLLEEGLWGFDVLQSAVHLTATALTLPIPEVTIKGMNLYALDLGVRGDEKRLGSLDLLRGTAQVTIALRPIQVPRAKGKRVTATQIRQEQLQLPEHGFDLICMNPPFTRSCGDNLLFGSLLPKERKQLQQELQRLIQDEQLLASATAGLASVFLALADRHVKEGGRLAFVLPKAILSGAEWEKTRELLTRRYVVEAIVVSHDPQRWNFSENTDLSEILLVARKVRSENSGQVQNRRKQRRSQNPCLIDDAENNPSERTICINLWQNPRNPIDAFFVAEPIRKQEVPYLERGVLHIWVGREKFGEAFALDWDEFCSLDHWLLPFAYAQSDLVRKLVQLSYQGKLPLCPLRELGELGPDRRGVWNTFVPVDAPPGYPAFWGHDAQKVTTMTQKPNAYLLPSNVQRGQLLWKRSGRVLIAERMRLNTQRLTSLLLTQPVLSNVWWPLKLHCKLSGDAEKILVLWLNSTIGIFLFVANRVETQGAWVSFKQQRLYAMPVLDVRKLTKRQRQKLAQAFDQLSDKPLKPLSQLADDPVRKAIDDAISSALGLPDLTSLRNALSREPVLTLKPLRQRRL</sequence>
<evidence type="ECO:0000259" key="4">
    <source>
        <dbReference type="Pfam" id="PF02384"/>
    </source>
</evidence>
<dbReference type="InterPro" id="IPR003356">
    <property type="entry name" value="DNA_methylase_A-5"/>
</dbReference>
<dbReference type="PANTHER" id="PTHR33841">
    <property type="entry name" value="DNA METHYLTRANSFERASE YEEA-RELATED"/>
    <property type="match status" value="1"/>
</dbReference>
<comment type="caution">
    <text evidence="5">The sequence shown here is derived from an EMBL/GenBank/DDBJ whole genome shotgun (WGS) entry which is preliminary data.</text>
</comment>
<proteinExistence type="predicted"/>
<dbReference type="InterPro" id="IPR029063">
    <property type="entry name" value="SAM-dependent_MTases_sf"/>
</dbReference>
<dbReference type="InterPro" id="IPR050953">
    <property type="entry name" value="N4_N6_ade-DNA_methylase"/>
</dbReference>
<reference evidence="5 6" key="1">
    <citation type="submission" date="2022-08" db="EMBL/GenBank/DDBJ databases">
        <title>Bacterial and archaeal communities from various locations to study Microbial Dark Matter (Phase II).</title>
        <authorList>
            <person name="Stepanauskas R."/>
        </authorList>
    </citation>
    <scope>NUCLEOTIDE SEQUENCE [LARGE SCALE GENOMIC DNA]</scope>
    <source>
        <strain evidence="5 6">PD1</strain>
    </source>
</reference>
<evidence type="ECO:0000313" key="6">
    <source>
        <dbReference type="Proteomes" id="UP001204798"/>
    </source>
</evidence>
<name>A0ABT2EIN3_9BACT</name>
<evidence type="ECO:0000256" key="2">
    <source>
        <dbReference type="ARBA" id="ARBA00022679"/>
    </source>
</evidence>
<gene>
    <name evidence="5" type="ORF">M2350_000210</name>
</gene>
<keyword evidence="2" id="KW-0808">Transferase</keyword>
<dbReference type="Gene3D" id="3.40.50.150">
    <property type="entry name" value="Vaccinia Virus protein VP39"/>
    <property type="match status" value="1"/>
</dbReference>
<dbReference type="RefSeq" id="WP_259092369.1">
    <property type="nucleotide sequence ID" value="NZ_CP130454.1"/>
</dbReference>
<organism evidence="5 6">
    <name type="scientific">Candidatus Fervidibacter sacchari</name>
    <dbReference type="NCBI Taxonomy" id="1448929"/>
    <lineage>
        <taxon>Bacteria</taxon>
        <taxon>Candidatus Fervidibacterota</taxon>
        <taxon>Candidatus Fervidibacter</taxon>
    </lineage>
</organism>
<dbReference type="PANTHER" id="PTHR33841:SF4">
    <property type="entry name" value="RESTRICTION MODIFICATION SYSTEM DNA SPECIFICITY DOMAIN"/>
    <property type="match status" value="1"/>
</dbReference>
<feature type="domain" description="DNA methylase adenine-specific" evidence="4">
    <location>
        <begin position="480"/>
        <end position="624"/>
    </location>
</feature>
<evidence type="ECO:0000256" key="3">
    <source>
        <dbReference type="SAM" id="MobiDB-lite"/>
    </source>
</evidence>
<evidence type="ECO:0000313" key="5">
    <source>
        <dbReference type="EMBL" id="MCS3917813.1"/>
    </source>
</evidence>
<dbReference type="Pfam" id="PF02384">
    <property type="entry name" value="N6_Mtase"/>
    <property type="match status" value="1"/>
</dbReference>
<keyword evidence="6" id="KW-1185">Reference proteome</keyword>
<accession>A0ABT2EIN3</accession>
<evidence type="ECO:0000256" key="1">
    <source>
        <dbReference type="ARBA" id="ARBA00022603"/>
    </source>
</evidence>
<dbReference type="PRINTS" id="PR00507">
    <property type="entry name" value="N12N6MTFRASE"/>
</dbReference>
<dbReference type="EMBL" id="JANUCP010000001">
    <property type="protein sequence ID" value="MCS3917813.1"/>
    <property type="molecule type" value="Genomic_DNA"/>
</dbReference>
<keyword evidence="1" id="KW-0489">Methyltransferase</keyword>